<protein>
    <submittedName>
        <fullName evidence="2">Transcriptional regulator</fullName>
    </submittedName>
</protein>
<feature type="domain" description="HTH cro/C1-type" evidence="1">
    <location>
        <begin position="9"/>
        <end position="68"/>
    </location>
</feature>
<name>A0A810Q2B8_9FIRM</name>
<keyword evidence="2" id="KW-0614">Plasmid</keyword>
<dbReference type="Proteomes" id="UP000681343">
    <property type="component" value="Plasmid pMM35_01"/>
</dbReference>
<geneLocation type="plasmid" evidence="2 3">
    <name>pMM35_01</name>
</geneLocation>
<proteinExistence type="predicted"/>
<evidence type="ECO:0000259" key="1">
    <source>
        <dbReference type="Pfam" id="PF13443"/>
    </source>
</evidence>
<dbReference type="AlphaFoldDB" id="A0A810Q2B8"/>
<dbReference type="GO" id="GO:0003677">
    <property type="term" value="F:DNA binding"/>
    <property type="evidence" value="ECO:0007669"/>
    <property type="project" value="InterPro"/>
</dbReference>
<gene>
    <name evidence="2" type="ORF">MM35RIKEN_21080</name>
</gene>
<dbReference type="KEGG" id="vfa:MM35RIKEN_21080"/>
<evidence type="ECO:0000313" key="2">
    <source>
        <dbReference type="EMBL" id="BCK79916.1"/>
    </source>
</evidence>
<dbReference type="Gene3D" id="1.10.260.40">
    <property type="entry name" value="lambda repressor-like DNA-binding domains"/>
    <property type="match status" value="1"/>
</dbReference>
<evidence type="ECO:0000313" key="3">
    <source>
        <dbReference type="Proteomes" id="UP000681343"/>
    </source>
</evidence>
<dbReference type="Pfam" id="PF13443">
    <property type="entry name" value="HTH_26"/>
    <property type="match status" value="1"/>
</dbReference>
<dbReference type="SUPFAM" id="SSF47413">
    <property type="entry name" value="lambda repressor-like DNA-binding domains"/>
    <property type="match status" value="1"/>
</dbReference>
<dbReference type="InterPro" id="IPR001387">
    <property type="entry name" value="Cro/C1-type_HTH"/>
</dbReference>
<organism evidence="2 3">
    <name type="scientific">Vescimonas fastidiosa</name>
    <dbReference type="NCBI Taxonomy" id="2714353"/>
    <lineage>
        <taxon>Bacteria</taxon>
        <taxon>Bacillati</taxon>
        <taxon>Bacillota</taxon>
        <taxon>Clostridia</taxon>
        <taxon>Eubacteriales</taxon>
        <taxon>Oscillospiraceae</taxon>
        <taxon>Vescimonas</taxon>
    </lineage>
</organism>
<accession>A0A810Q2B8</accession>
<reference evidence="2" key="1">
    <citation type="submission" date="2020-09" db="EMBL/GenBank/DDBJ databases">
        <title>New species isolated from human feces.</title>
        <authorList>
            <person name="Kitahara M."/>
            <person name="Shigeno Y."/>
            <person name="Shime M."/>
            <person name="Matsumoto Y."/>
            <person name="Nakamura S."/>
            <person name="Motooka D."/>
            <person name="Fukuoka S."/>
            <person name="Nishikawa H."/>
            <person name="Benno Y."/>
        </authorList>
    </citation>
    <scope>NUCLEOTIDE SEQUENCE</scope>
    <source>
        <strain evidence="2">MM35</strain>
        <plasmid evidence="2">pMM35_01</plasmid>
    </source>
</reference>
<dbReference type="RefSeq" id="WP_212821686.1">
    <property type="nucleotide sequence ID" value="NZ_AP023416.1"/>
</dbReference>
<dbReference type="InterPro" id="IPR010982">
    <property type="entry name" value="Lambda_DNA-bd_dom_sf"/>
</dbReference>
<keyword evidence="3" id="KW-1185">Reference proteome</keyword>
<sequence>MQKKICYKKLFKLMIDRDLKGHDLREKAGISQSTYFKLQHDQPVSTQMLVRICCALDCQLWDIADLVDKTDDV</sequence>
<dbReference type="EMBL" id="AP023416">
    <property type="protein sequence ID" value="BCK79916.1"/>
    <property type="molecule type" value="Genomic_DNA"/>
</dbReference>